<evidence type="ECO:0000259" key="3">
    <source>
        <dbReference type="PROSITE" id="PS50887"/>
    </source>
</evidence>
<sequence length="437" mass="50731">MDFHQSLLSSLNDQSQLRTLIDLIPEFIVLKDGDGRWLICNKLVMDMYELKLEDYLYHNDLEIAAYRPQHTALFEYNYKTDELAWEKGSALLVEKSFVAPDGIHRTWEVMKTPIFDEYGKRHRLVIVSRDVTERKKAEEALHASQEQYRLIAENMSDVITMMTPERKLQYVSPSLEMMLGYSPETFYKQERFSLLHPDDLERFVAAFERTVTDRAIGTKEECRYHHAEGHYLWFEMNMTYVARSGSHTDYVLIVSRNIMERKNHEQQLRSLAYMDPLTGVPNRRYLMNQMNQDMQTTIDNNTLLGVLYLDIDRFKEVNDTLGHEAGDELLVQMVKRISGELGPMDTIARIGGDEFVVILPLITTRGCIAEIAERICAHLQQPWDLQSQSVVTGSSIGVAVYPHDATEAETLLRYADRALYTAKRCGRSQVRFYNEDK</sequence>
<dbReference type="CDD" id="cd00130">
    <property type="entry name" value="PAS"/>
    <property type="match status" value="2"/>
</dbReference>
<dbReference type="InterPro" id="IPR001610">
    <property type="entry name" value="PAC"/>
</dbReference>
<evidence type="ECO:0000313" key="5">
    <source>
        <dbReference type="Proteomes" id="UP000078148"/>
    </source>
</evidence>
<dbReference type="SMART" id="SM00091">
    <property type="entry name" value="PAS"/>
    <property type="match status" value="2"/>
</dbReference>
<dbReference type="SUPFAM" id="SSF55073">
    <property type="entry name" value="Nucleotide cyclase"/>
    <property type="match status" value="1"/>
</dbReference>
<dbReference type="PROSITE" id="PS50112">
    <property type="entry name" value="PAS"/>
    <property type="match status" value="1"/>
</dbReference>
<feature type="domain" description="PAS" evidence="1">
    <location>
        <begin position="144"/>
        <end position="214"/>
    </location>
</feature>
<reference evidence="5" key="1">
    <citation type="submission" date="2015-10" db="EMBL/GenBank/DDBJ databases">
        <title>Genome of Paenibacillus bovis sp. nov.</title>
        <authorList>
            <person name="Wu Z."/>
            <person name="Gao C."/>
            <person name="Liu Z."/>
            <person name="Zheng H."/>
        </authorList>
    </citation>
    <scope>NUCLEOTIDE SEQUENCE [LARGE SCALE GENOMIC DNA]</scope>
    <source>
        <strain evidence="5">BD3526</strain>
    </source>
</reference>
<organism evidence="4 5">
    <name type="scientific">Paenibacillus bovis</name>
    <dbReference type="NCBI Taxonomy" id="1616788"/>
    <lineage>
        <taxon>Bacteria</taxon>
        <taxon>Bacillati</taxon>
        <taxon>Bacillota</taxon>
        <taxon>Bacilli</taxon>
        <taxon>Bacillales</taxon>
        <taxon>Paenibacillaceae</taxon>
        <taxon>Paenibacillus</taxon>
    </lineage>
</organism>
<evidence type="ECO:0008006" key="6">
    <source>
        <dbReference type="Google" id="ProtNLM"/>
    </source>
</evidence>
<dbReference type="InterPro" id="IPR035965">
    <property type="entry name" value="PAS-like_dom_sf"/>
</dbReference>
<dbReference type="Gene3D" id="3.30.70.270">
    <property type="match status" value="1"/>
</dbReference>
<dbReference type="InterPro" id="IPR000014">
    <property type="entry name" value="PAS"/>
</dbReference>
<evidence type="ECO:0000259" key="1">
    <source>
        <dbReference type="PROSITE" id="PS50112"/>
    </source>
</evidence>
<dbReference type="Pfam" id="PF08448">
    <property type="entry name" value="PAS_4"/>
    <property type="match status" value="1"/>
</dbReference>
<dbReference type="PANTHER" id="PTHR44757:SF2">
    <property type="entry name" value="BIOFILM ARCHITECTURE MAINTENANCE PROTEIN MBAA"/>
    <property type="match status" value="1"/>
</dbReference>
<dbReference type="InterPro" id="IPR043128">
    <property type="entry name" value="Rev_trsase/Diguanyl_cyclase"/>
</dbReference>
<dbReference type="NCBIfam" id="TIGR00254">
    <property type="entry name" value="GGDEF"/>
    <property type="match status" value="1"/>
</dbReference>
<dbReference type="PANTHER" id="PTHR44757">
    <property type="entry name" value="DIGUANYLATE CYCLASE DGCP"/>
    <property type="match status" value="1"/>
</dbReference>
<dbReference type="InterPro" id="IPR029787">
    <property type="entry name" value="Nucleotide_cyclase"/>
</dbReference>
<feature type="domain" description="GGDEF" evidence="3">
    <location>
        <begin position="302"/>
        <end position="435"/>
    </location>
</feature>
<dbReference type="Pfam" id="PF08447">
    <property type="entry name" value="PAS_3"/>
    <property type="match status" value="1"/>
</dbReference>
<dbReference type="Pfam" id="PF00990">
    <property type="entry name" value="GGDEF"/>
    <property type="match status" value="1"/>
</dbReference>
<dbReference type="InterPro" id="IPR013656">
    <property type="entry name" value="PAS_4"/>
</dbReference>
<dbReference type="RefSeq" id="WP_060532018.1">
    <property type="nucleotide sequence ID" value="NZ_CP013023.1"/>
</dbReference>
<dbReference type="InterPro" id="IPR000700">
    <property type="entry name" value="PAS-assoc_C"/>
</dbReference>
<dbReference type="InterPro" id="IPR000160">
    <property type="entry name" value="GGDEF_dom"/>
</dbReference>
<dbReference type="NCBIfam" id="TIGR00229">
    <property type="entry name" value="sensory_box"/>
    <property type="match status" value="2"/>
</dbReference>
<dbReference type="AlphaFoldDB" id="A0A172ZDC5"/>
<dbReference type="SUPFAM" id="SSF55785">
    <property type="entry name" value="PYP-like sensor domain (PAS domain)"/>
    <property type="match status" value="2"/>
</dbReference>
<evidence type="ECO:0000259" key="2">
    <source>
        <dbReference type="PROSITE" id="PS50113"/>
    </source>
</evidence>
<feature type="domain" description="PAC" evidence="2">
    <location>
        <begin position="91"/>
        <end position="143"/>
    </location>
</feature>
<accession>A0A172ZDC5</accession>
<dbReference type="CDD" id="cd01949">
    <property type="entry name" value="GGDEF"/>
    <property type="match status" value="1"/>
</dbReference>
<dbReference type="EMBL" id="CP013023">
    <property type="protein sequence ID" value="ANF95257.1"/>
    <property type="molecule type" value="Genomic_DNA"/>
</dbReference>
<dbReference type="InterPro" id="IPR052155">
    <property type="entry name" value="Biofilm_reg_signaling"/>
</dbReference>
<keyword evidence="5" id="KW-1185">Reference proteome</keyword>
<evidence type="ECO:0000313" key="4">
    <source>
        <dbReference type="EMBL" id="ANF95257.1"/>
    </source>
</evidence>
<dbReference type="PROSITE" id="PS50887">
    <property type="entry name" value="GGDEF"/>
    <property type="match status" value="1"/>
</dbReference>
<protein>
    <recommendedName>
        <fullName evidence="6">Diguanylate cyclase</fullName>
    </recommendedName>
</protein>
<proteinExistence type="predicted"/>
<dbReference type="Gene3D" id="3.30.450.20">
    <property type="entry name" value="PAS domain"/>
    <property type="match status" value="2"/>
</dbReference>
<name>A0A172ZDC5_9BACL</name>
<dbReference type="STRING" id="1616788.AR543_03925"/>
<dbReference type="InterPro" id="IPR013655">
    <property type="entry name" value="PAS_fold_3"/>
</dbReference>
<gene>
    <name evidence="4" type="ORF">AR543_03925</name>
</gene>
<dbReference type="SMART" id="SM00267">
    <property type="entry name" value="GGDEF"/>
    <property type="match status" value="1"/>
</dbReference>
<dbReference type="OrthoDB" id="9759607at2"/>
<dbReference type="PROSITE" id="PS50113">
    <property type="entry name" value="PAC"/>
    <property type="match status" value="2"/>
</dbReference>
<dbReference type="KEGG" id="pbv:AR543_03925"/>
<dbReference type="FunFam" id="3.30.70.270:FF:000001">
    <property type="entry name" value="Diguanylate cyclase domain protein"/>
    <property type="match status" value="1"/>
</dbReference>
<feature type="domain" description="PAC" evidence="2">
    <location>
        <begin position="218"/>
        <end position="270"/>
    </location>
</feature>
<dbReference type="Proteomes" id="UP000078148">
    <property type="component" value="Chromosome"/>
</dbReference>
<dbReference type="SMART" id="SM00086">
    <property type="entry name" value="PAC"/>
    <property type="match status" value="2"/>
</dbReference>
<reference evidence="4 5" key="2">
    <citation type="journal article" date="2016" name="Int. J. Syst. Evol. Microbiol.">
        <title>Paenibacillus bovis sp. nov., isolated from raw yak (Bos grunniens) milk.</title>
        <authorList>
            <person name="Gao C."/>
            <person name="Han J."/>
            <person name="Liu Z."/>
            <person name="Xu X."/>
            <person name="Hang F."/>
            <person name="Wu Z."/>
        </authorList>
    </citation>
    <scope>NUCLEOTIDE SEQUENCE [LARGE SCALE GENOMIC DNA]</scope>
    <source>
        <strain evidence="4 5">BD3526</strain>
    </source>
</reference>